<comment type="caution">
    <text evidence="3">The sequence shown here is derived from an EMBL/GenBank/DDBJ whole genome shotgun (WGS) entry which is preliminary data.</text>
</comment>
<keyword evidence="1" id="KW-1133">Transmembrane helix</keyword>
<keyword evidence="4" id="KW-1185">Reference proteome</keyword>
<gene>
    <name evidence="3" type="ORF">P5G50_08320</name>
</gene>
<feature type="transmembrane region" description="Helical" evidence="1">
    <location>
        <begin position="69"/>
        <end position="89"/>
    </location>
</feature>
<evidence type="ECO:0000259" key="2">
    <source>
        <dbReference type="Pfam" id="PF13559"/>
    </source>
</evidence>
<organism evidence="3 4">
    <name type="scientific">Leifsonia williamsii</name>
    <dbReference type="NCBI Taxonomy" id="3035919"/>
    <lineage>
        <taxon>Bacteria</taxon>
        <taxon>Bacillati</taxon>
        <taxon>Actinomycetota</taxon>
        <taxon>Actinomycetes</taxon>
        <taxon>Micrococcales</taxon>
        <taxon>Microbacteriaceae</taxon>
        <taxon>Leifsonia</taxon>
    </lineage>
</organism>
<keyword evidence="1" id="KW-0812">Transmembrane</keyword>
<accession>A0ABT8KAH7</accession>
<sequence length="220" mass="23735">MLGAALTGAARLDVPVDPSGPEAQDWIRQELAKPEYQAAKPTWFDQASKAVQDWIGSLLNGPTGDAGPVLLAVVVLIVLGLIVAAFLIFGRPRINRRASERRALFGADDLRTADELRRSAATAAQAQDWVLAIEEQFRAIAVALDERTLVTVTPGTTATDFAQRAAIVAPAEREGLREAARAFDDVRYLDRPGTEAGYQQLVALDQRLQQVRPAPVAVVS</sequence>
<dbReference type="RefSeq" id="WP_301211014.1">
    <property type="nucleotide sequence ID" value="NZ_JAROCF010000001.1"/>
</dbReference>
<reference evidence="3" key="1">
    <citation type="submission" date="2023-06" db="EMBL/GenBank/DDBJ databases">
        <title>MT1 and MT2 Draft Genomes of Novel Species.</title>
        <authorList>
            <person name="Venkateswaran K."/>
        </authorList>
    </citation>
    <scope>NUCLEOTIDE SEQUENCE</scope>
    <source>
        <strain evidence="3">F6_8S_P_1B</strain>
    </source>
</reference>
<evidence type="ECO:0000313" key="3">
    <source>
        <dbReference type="EMBL" id="MDN4614454.1"/>
    </source>
</evidence>
<evidence type="ECO:0000256" key="1">
    <source>
        <dbReference type="SAM" id="Phobius"/>
    </source>
</evidence>
<dbReference type="EMBL" id="JAROCF010000001">
    <property type="protein sequence ID" value="MDN4614454.1"/>
    <property type="molecule type" value="Genomic_DNA"/>
</dbReference>
<keyword evidence="1" id="KW-0472">Membrane</keyword>
<name>A0ABT8KAH7_9MICO</name>
<dbReference type="Proteomes" id="UP001174208">
    <property type="component" value="Unassembled WGS sequence"/>
</dbReference>
<dbReference type="InterPro" id="IPR025403">
    <property type="entry name" value="TgpA-like_C"/>
</dbReference>
<dbReference type="Pfam" id="PF13559">
    <property type="entry name" value="DUF4129"/>
    <property type="match status" value="1"/>
</dbReference>
<proteinExistence type="predicted"/>
<evidence type="ECO:0000313" key="4">
    <source>
        <dbReference type="Proteomes" id="UP001174208"/>
    </source>
</evidence>
<feature type="domain" description="Protein-glutamine gamma-glutamyltransferase-like C-terminal" evidence="2">
    <location>
        <begin position="137"/>
        <end position="205"/>
    </location>
</feature>
<protein>
    <submittedName>
        <fullName evidence="3">DUF4129 domain-containing protein</fullName>
    </submittedName>
</protein>